<evidence type="ECO:0000256" key="1">
    <source>
        <dbReference type="SAM" id="MobiDB-lite"/>
    </source>
</evidence>
<dbReference type="AlphaFoldDB" id="A0A4R3L186"/>
<dbReference type="Proteomes" id="UP000294599">
    <property type="component" value="Unassembled WGS sequence"/>
</dbReference>
<feature type="domain" description="Rhodanese" evidence="3">
    <location>
        <begin position="195"/>
        <end position="257"/>
    </location>
</feature>
<comment type="caution">
    <text evidence="4">The sequence shown here is derived from an EMBL/GenBank/DDBJ whole genome shotgun (WGS) entry which is preliminary data.</text>
</comment>
<feature type="region of interest" description="Disordered" evidence="1">
    <location>
        <begin position="34"/>
        <end position="108"/>
    </location>
</feature>
<gene>
    <name evidence="4" type="ORF">EDC25_12814</name>
</gene>
<dbReference type="EMBL" id="SMAF01000028">
    <property type="protein sequence ID" value="TCS93333.1"/>
    <property type="molecule type" value="Genomic_DNA"/>
</dbReference>
<reference evidence="4 5" key="1">
    <citation type="submission" date="2019-03" db="EMBL/GenBank/DDBJ databases">
        <title>Genomic Encyclopedia of Type Strains, Phase IV (KMG-IV): sequencing the most valuable type-strain genomes for metagenomic binning, comparative biology and taxonomic classification.</title>
        <authorList>
            <person name="Goeker M."/>
        </authorList>
    </citation>
    <scope>NUCLEOTIDE SEQUENCE [LARGE SCALE GENOMIC DNA]</scope>
    <source>
        <strain evidence="4 5">DSM 21944</strain>
    </source>
</reference>
<dbReference type="InterPro" id="IPR036873">
    <property type="entry name" value="Rhodanese-like_dom_sf"/>
</dbReference>
<evidence type="ECO:0000259" key="3">
    <source>
        <dbReference type="PROSITE" id="PS50206"/>
    </source>
</evidence>
<dbReference type="PROSITE" id="PS51257">
    <property type="entry name" value="PROKAR_LIPOPROTEIN"/>
    <property type="match status" value="1"/>
</dbReference>
<evidence type="ECO:0000313" key="5">
    <source>
        <dbReference type="Proteomes" id="UP000294599"/>
    </source>
</evidence>
<keyword evidence="5" id="KW-1185">Reference proteome</keyword>
<dbReference type="CDD" id="cd00158">
    <property type="entry name" value="RHOD"/>
    <property type="match status" value="1"/>
</dbReference>
<feature type="signal peptide" evidence="2">
    <location>
        <begin position="1"/>
        <end position="27"/>
    </location>
</feature>
<dbReference type="OrthoDB" id="176845at2"/>
<proteinExistence type="predicted"/>
<sequence length="294" mass="30820">MNRSRHSRRNAFLATALTLSCSFAVQAQQGFDQAPAYPAPPTQPSGYPSAAQMPPTGQTGYPSGPGMQQPPNPGMHGGVNGAMPGGMSGGTGGGMSGGMNGAPGGGNPAQAIVQMEMQDFGVPPQQQLQTNLHGPTPTSIPGGQVVTTDRLLAMYQQGMQNGSLLVFHVLGPGPTLPNAQNAVGASQAGTFQDQTQQQFGQYLQQVTQGNKAVPMVFYCQSTQCWMSYNAALRAINMGYTQVYWYRGGIEAWQAVQNMAMNANGGMNMQQGGAMQPPAGYQNAGYQPQPNQGGW</sequence>
<evidence type="ECO:0000256" key="2">
    <source>
        <dbReference type="SAM" id="SignalP"/>
    </source>
</evidence>
<evidence type="ECO:0000313" key="4">
    <source>
        <dbReference type="EMBL" id="TCS93333.1"/>
    </source>
</evidence>
<dbReference type="Pfam" id="PF00581">
    <property type="entry name" value="Rhodanese"/>
    <property type="match status" value="1"/>
</dbReference>
<dbReference type="PROSITE" id="PS50206">
    <property type="entry name" value="RHODANESE_3"/>
    <property type="match status" value="1"/>
</dbReference>
<dbReference type="Gene3D" id="3.40.250.10">
    <property type="entry name" value="Rhodanese-like domain"/>
    <property type="match status" value="1"/>
</dbReference>
<name>A0A4R3L186_9GAMM</name>
<dbReference type="InterPro" id="IPR001763">
    <property type="entry name" value="Rhodanese-like_dom"/>
</dbReference>
<feature type="compositionally biased region" description="Gly residues" evidence="1">
    <location>
        <begin position="75"/>
        <end position="107"/>
    </location>
</feature>
<protein>
    <submittedName>
        <fullName evidence="4">PQQ-dependent catabolism-associated CXXCW motif protein</fullName>
    </submittedName>
</protein>
<accession>A0A4R3L186</accession>
<organism evidence="4 5">
    <name type="scientific">Pseudofulvimonas gallinarii</name>
    <dbReference type="NCBI Taxonomy" id="634155"/>
    <lineage>
        <taxon>Bacteria</taxon>
        <taxon>Pseudomonadati</taxon>
        <taxon>Pseudomonadota</taxon>
        <taxon>Gammaproteobacteria</taxon>
        <taxon>Lysobacterales</taxon>
        <taxon>Rhodanobacteraceae</taxon>
        <taxon>Pseudofulvimonas</taxon>
    </lineage>
</organism>
<dbReference type="RefSeq" id="WP_123521205.1">
    <property type="nucleotide sequence ID" value="NZ_JBHLWF010000079.1"/>
</dbReference>
<keyword evidence="2" id="KW-0732">Signal</keyword>
<dbReference type="SUPFAM" id="SSF52821">
    <property type="entry name" value="Rhodanese/Cell cycle control phosphatase"/>
    <property type="match status" value="1"/>
</dbReference>
<feature type="chain" id="PRO_5030099218" evidence="2">
    <location>
        <begin position="28"/>
        <end position="294"/>
    </location>
</feature>